<name>A0A0F9UUI2_9ZZZZ</name>
<organism evidence="2">
    <name type="scientific">marine sediment metagenome</name>
    <dbReference type="NCBI Taxonomy" id="412755"/>
    <lineage>
        <taxon>unclassified sequences</taxon>
        <taxon>metagenomes</taxon>
        <taxon>ecological metagenomes</taxon>
    </lineage>
</organism>
<protein>
    <submittedName>
        <fullName evidence="2">Uncharacterized protein</fullName>
    </submittedName>
</protein>
<reference evidence="2" key="1">
    <citation type="journal article" date="2015" name="Nature">
        <title>Complex archaea that bridge the gap between prokaryotes and eukaryotes.</title>
        <authorList>
            <person name="Spang A."/>
            <person name="Saw J.H."/>
            <person name="Jorgensen S.L."/>
            <person name="Zaremba-Niedzwiedzka K."/>
            <person name="Martijn J."/>
            <person name="Lind A.E."/>
            <person name="van Eijk R."/>
            <person name="Schleper C."/>
            <person name="Guy L."/>
            <person name="Ettema T.J."/>
        </authorList>
    </citation>
    <scope>NUCLEOTIDE SEQUENCE</scope>
</reference>
<gene>
    <name evidence="2" type="ORF">LCGC14_0163940</name>
</gene>
<proteinExistence type="predicted"/>
<accession>A0A0F9UUI2</accession>
<evidence type="ECO:0000313" key="2">
    <source>
        <dbReference type="EMBL" id="KKN96750.1"/>
    </source>
</evidence>
<feature type="compositionally biased region" description="Basic and acidic residues" evidence="1">
    <location>
        <begin position="84"/>
        <end position="100"/>
    </location>
</feature>
<comment type="caution">
    <text evidence="2">The sequence shown here is derived from an EMBL/GenBank/DDBJ whole genome shotgun (WGS) entry which is preliminary data.</text>
</comment>
<evidence type="ECO:0000256" key="1">
    <source>
        <dbReference type="SAM" id="MobiDB-lite"/>
    </source>
</evidence>
<dbReference type="AlphaFoldDB" id="A0A0F9UUI2"/>
<feature type="region of interest" description="Disordered" evidence="1">
    <location>
        <begin position="73"/>
        <end position="100"/>
    </location>
</feature>
<sequence length="100" mass="10983">MPDSNELRDKIARALSETLEEDCTFYGANHISVRWDVAVPIIADALDEYAKGLRDNLDVAMTALKEIRRYSGGASPWAQGQADTAREALKAMQADKGEKA</sequence>
<dbReference type="EMBL" id="LAZR01000062">
    <property type="protein sequence ID" value="KKN96750.1"/>
    <property type="molecule type" value="Genomic_DNA"/>
</dbReference>